<sequence length="558" mass="62123">MGRMSSDSLVLLGPIVRYVGTETATLWFEMAHPCTVTVVTEVGVRASERTWGVHGHHFALVPLEGLPANAPVSYEVFVDEHRVWPEDGKRASIHTVDAAGPVTLAFGSCRRGDDYSAKSLKTIGADALAGLGSALIEQDPGQWPQALLLLGDQVYADDPSPEIVERLQARRESGEGPTSAIGTDAENEICDFEEYSWLYRESWGLEPVRTLLASIPSCMILDDHDLRDDWNSSASWRRDIETRPWWNDRVIGAYSSYWVYQHLGNLSPKELAGDEMYAAVRSAETDADREKLLADFALRVDRAPETGRWSFYRDFGDTRLIMIDSRCSRNLDPENREMVDEKEWAWVRERALETTPRHLLFGSSLPYLMLPALHHLEQWNEAVAQGSWGPRSAKVAEKMRIGLDLEHWAAFTNSFNDMAALTRELSRGDDKPASIMWLSGDVHCSYVANADFGVGGRDVPATYQLTMSPFRNPLNLPIRAVNKLAVKRPAARILSKLARAAHVGPSGVEWQAEAGPWFDNGVMLLTLHGDSARLQVHHAHVDDAGKQVLTRTSSLALA</sequence>
<accession>A0A143QP15</accession>
<name>A0A143QP15_RHOFA</name>
<dbReference type="PATRIC" id="fig|1653479.3.peg.3689"/>
<dbReference type="Proteomes" id="UP000076038">
    <property type="component" value="Chromosome"/>
</dbReference>
<dbReference type="OrthoDB" id="9795624at2"/>
<feature type="domain" description="PhoD-like phosphatase metallophosphatase" evidence="1">
    <location>
        <begin position="144"/>
        <end position="450"/>
    </location>
</feature>
<dbReference type="Pfam" id="PF25077">
    <property type="entry name" value="DUF7800"/>
    <property type="match status" value="1"/>
</dbReference>
<dbReference type="PANTHER" id="PTHR37031:SF2">
    <property type="entry name" value="PHOD-LIKE PHOSPHATASE METALLOPHOSPHATASE DOMAIN-CONTAINING PROTEIN"/>
    <property type="match status" value="1"/>
</dbReference>
<dbReference type="EMBL" id="CP015220">
    <property type="protein sequence ID" value="AMY24925.1"/>
    <property type="molecule type" value="Genomic_DNA"/>
</dbReference>
<evidence type="ECO:0000259" key="2">
    <source>
        <dbReference type="Pfam" id="PF25077"/>
    </source>
</evidence>
<dbReference type="SUPFAM" id="SSF56300">
    <property type="entry name" value="Metallo-dependent phosphatases"/>
    <property type="match status" value="1"/>
</dbReference>
<dbReference type="InterPro" id="IPR038607">
    <property type="entry name" value="PhoD-like_sf"/>
</dbReference>
<evidence type="ECO:0000259" key="1">
    <source>
        <dbReference type="Pfam" id="PF09423"/>
    </source>
</evidence>
<dbReference type="Pfam" id="PF09423">
    <property type="entry name" value="PhoD"/>
    <property type="match status" value="1"/>
</dbReference>
<gene>
    <name evidence="3" type="ORF">A3Q41_03639</name>
</gene>
<dbReference type="InterPro" id="IPR029052">
    <property type="entry name" value="Metallo-depent_PP-like"/>
</dbReference>
<feature type="domain" description="DUF7800" evidence="2">
    <location>
        <begin position="10"/>
        <end position="92"/>
    </location>
</feature>
<dbReference type="InterPro" id="IPR018946">
    <property type="entry name" value="PhoD-like_MPP"/>
</dbReference>
<dbReference type="KEGG" id="rhs:A3Q41_03639"/>
<evidence type="ECO:0000313" key="4">
    <source>
        <dbReference type="Proteomes" id="UP000076038"/>
    </source>
</evidence>
<dbReference type="PANTHER" id="PTHR37031">
    <property type="entry name" value="METALLOPHOSPHATASE BINDING DOMAIN PROTEIN"/>
    <property type="match status" value="1"/>
</dbReference>
<dbReference type="AlphaFoldDB" id="A0A143QP15"/>
<reference evidence="4" key="2">
    <citation type="submission" date="2016-04" db="EMBL/GenBank/DDBJ databases">
        <title>Complete Genome and Plasmid Sequences for Rhodococcus fascians D188 and Draft Sequences for Rhodococcus spp. Isolates PBTS 1 and PBTS 2.</title>
        <authorList>
            <person name="Stamer R."/>
            <person name="Vereecke D."/>
            <person name="Zhang Y."/>
            <person name="Schilkey F."/>
            <person name="Devitt N."/>
            <person name="Randall J."/>
        </authorList>
    </citation>
    <scope>NUCLEOTIDE SEQUENCE [LARGE SCALE GENOMIC DNA]</scope>
    <source>
        <strain evidence="4">PBTS2</strain>
    </source>
</reference>
<dbReference type="Gene3D" id="3.60.21.70">
    <property type="entry name" value="PhoD-like phosphatase"/>
    <property type="match status" value="1"/>
</dbReference>
<evidence type="ECO:0000313" key="3">
    <source>
        <dbReference type="EMBL" id="AMY24925.1"/>
    </source>
</evidence>
<dbReference type="InterPro" id="IPR056702">
    <property type="entry name" value="DUF7800"/>
</dbReference>
<keyword evidence="4" id="KW-1185">Reference proteome</keyword>
<proteinExistence type="predicted"/>
<reference evidence="3 4" key="1">
    <citation type="journal article" date="2016" name="Genome Announc.">
        <title>Complete Genome and Plasmid Sequences for Rhodococcus fascians D188 and Draft Sequences for Rhodococcus Isolates PBTS 1 and PBTS 2.</title>
        <authorList>
            <person name="Stamler R.A."/>
            <person name="Vereecke D."/>
            <person name="Zhang Y."/>
            <person name="Schilkey F."/>
            <person name="Devitt N."/>
            <person name="Randall J.J."/>
        </authorList>
    </citation>
    <scope>NUCLEOTIDE SEQUENCE [LARGE SCALE GENOMIC DNA]</scope>
    <source>
        <strain evidence="3 4">PBTS2</strain>
    </source>
</reference>
<protein>
    <submittedName>
        <fullName evidence="3">Uncharacterized protein</fullName>
    </submittedName>
</protein>
<organism evidence="3 4">
    <name type="scientific">Rhodococcoides fascians</name>
    <name type="common">Rhodococcus fascians</name>
    <dbReference type="NCBI Taxonomy" id="1828"/>
    <lineage>
        <taxon>Bacteria</taxon>
        <taxon>Bacillati</taxon>
        <taxon>Actinomycetota</taxon>
        <taxon>Actinomycetes</taxon>
        <taxon>Mycobacteriales</taxon>
        <taxon>Nocardiaceae</taxon>
        <taxon>Rhodococcoides</taxon>
    </lineage>
</organism>